<proteinExistence type="predicted"/>
<comment type="caution">
    <text evidence="1">The sequence shown here is derived from an EMBL/GenBank/DDBJ whole genome shotgun (WGS) entry which is preliminary data.</text>
</comment>
<evidence type="ECO:0000313" key="1">
    <source>
        <dbReference type="EMBL" id="CAB4035316.1"/>
    </source>
</evidence>
<protein>
    <submittedName>
        <fullName evidence="1">E3 ubiquitin- ligase DZIP3</fullName>
    </submittedName>
</protein>
<dbReference type="AlphaFoldDB" id="A0A7D9JUH4"/>
<keyword evidence="2" id="KW-1185">Reference proteome</keyword>
<dbReference type="InterPro" id="IPR005312">
    <property type="entry name" value="DUF1759"/>
</dbReference>
<dbReference type="Proteomes" id="UP001152795">
    <property type="component" value="Unassembled WGS sequence"/>
</dbReference>
<dbReference type="GO" id="GO:0016874">
    <property type="term" value="F:ligase activity"/>
    <property type="evidence" value="ECO:0007669"/>
    <property type="project" value="UniProtKB-KW"/>
</dbReference>
<organism evidence="1 2">
    <name type="scientific">Paramuricea clavata</name>
    <name type="common">Red gorgonian</name>
    <name type="synonym">Violescent sea-whip</name>
    <dbReference type="NCBI Taxonomy" id="317549"/>
    <lineage>
        <taxon>Eukaryota</taxon>
        <taxon>Metazoa</taxon>
        <taxon>Cnidaria</taxon>
        <taxon>Anthozoa</taxon>
        <taxon>Octocorallia</taxon>
        <taxon>Malacalcyonacea</taxon>
        <taxon>Plexauridae</taxon>
        <taxon>Paramuricea</taxon>
    </lineage>
</organism>
<keyword evidence="1" id="KW-0436">Ligase</keyword>
<gene>
    <name evidence="1" type="ORF">PACLA_8A044749</name>
</gene>
<accession>A0A7D9JUH4</accession>
<dbReference type="EMBL" id="CACRXK020020933">
    <property type="protein sequence ID" value="CAB4035316.1"/>
    <property type="molecule type" value="Genomic_DNA"/>
</dbReference>
<sequence length="251" mass="28585">MDDLKRKKRTRGGHRSFVKKTLGEVKGLLSNPELERETLYNRKSSLEEQLGVIQTLDNDIVKVLEDKDETEEAVIANEIEEAGCKGTTTAKIRAKQRHTKDAYKGITEASTSLQRPRTLYDATETHHRGLKALNVEQESYSSIVVPAIIDKLPETVRLSITRGKKHDEWNMDDLLSELLSELELREEHWTPKPPRAENGNAKGDLRSASALIAKSEEERCAYCLGRHAHESCDMPLLKFLTNHFQERKVTR</sequence>
<dbReference type="Pfam" id="PF03564">
    <property type="entry name" value="DUF1759"/>
    <property type="match status" value="1"/>
</dbReference>
<evidence type="ECO:0000313" key="2">
    <source>
        <dbReference type="Proteomes" id="UP001152795"/>
    </source>
</evidence>
<name>A0A7D9JUH4_PARCT</name>
<reference evidence="1" key="1">
    <citation type="submission" date="2020-04" db="EMBL/GenBank/DDBJ databases">
        <authorList>
            <person name="Alioto T."/>
            <person name="Alioto T."/>
            <person name="Gomez Garrido J."/>
        </authorList>
    </citation>
    <scope>NUCLEOTIDE SEQUENCE</scope>
    <source>
        <strain evidence="1">A484AB</strain>
    </source>
</reference>